<accession>A0A9D1XA82</accession>
<name>A0A9D1XA82_9BACT</name>
<gene>
    <name evidence="3" type="ORF">H9977_12185</name>
</gene>
<reference evidence="3" key="2">
    <citation type="submission" date="2021-04" db="EMBL/GenBank/DDBJ databases">
        <authorList>
            <person name="Gilroy R."/>
        </authorList>
    </citation>
    <scope>NUCLEOTIDE SEQUENCE</scope>
    <source>
        <strain evidence="3">ChiGjej6B6-14162</strain>
    </source>
</reference>
<comment type="caution">
    <text evidence="3">The sequence shown here is derived from an EMBL/GenBank/DDBJ whole genome shotgun (WGS) entry which is preliminary data.</text>
</comment>
<dbReference type="Proteomes" id="UP000886740">
    <property type="component" value="Unassembled WGS sequence"/>
</dbReference>
<organism evidence="3 4">
    <name type="scientific">Candidatus Parabacteroides intestinipullorum</name>
    <dbReference type="NCBI Taxonomy" id="2838723"/>
    <lineage>
        <taxon>Bacteria</taxon>
        <taxon>Pseudomonadati</taxon>
        <taxon>Bacteroidota</taxon>
        <taxon>Bacteroidia</taxon>
        <taxon>Bacteroidales</taxon>
        <taxon>Tannerellaceae</taxon>
        <taxon>Parabacteroides</taxon>
    </lineage>
</organism>
<reference evidence="3" key="1">
    <citation type="journal article" date="2021" name="PeerJ">
        <title>Extensive microbial diversity within the chicken gut microbiome revealed by metagenomics and culture.</title>
        <authorList>
            <person name="Gilroy R."/>
            <person name="Ravi A."/>
            <person name="Getino M."/>
            <person name="Pursley I."/>
            <person name="Horton D.L."/>
            <person name="Alikhan N.F."/>
            <person name="Baker D."/>
            <person name="Gharbi K."/>
            <person name="Hall N."/>
            <person name="Watson M."/>
            <person name="Adriaenssens E.M."/>
            <person name="Foster-Nyarko E."/>
            <person name="Jarju S."/>
            <person name="Secka A."/>
            <person name="Antonio M."/>
            <person name="Oren A."/>
            <person name="Chaudhuri R.R."/>
            <person name="La Ragione R."/>
            <person name="Hildebrand F."/>
            <person name="Pallen M.J."/>
        </authorList>
    </citation>
    <scope>NUCLEOTIDE SEQUENCE</scope>
    <source>
        <strain evidence="3">ChiGjej6B6-14162</strain>
    </source>
</reference>
<feature type="domain" description="DUF5683" evidence="2">
    <location>
        <begin position="72"/>
        <end position="239"/>
    </location>
</feature>
<sequence>MRYWTLLLLLCGWLCRYTTVNAQIGQVPARDSVEIATADSVVANVMAEADTTATAIIADTTMNVAKEATAFKPNPTKAVWLALIPGMGQIYNRKYWKLPIVYGGLMGCMYAVTWNNKNYQDYSEAYRDIMYDAEHNKDNPDAWSDSWQNLSSRDPAEAINDTNYQEQIKSRKDYFRRYRDLSIIITVGVYALSIIDAYVDAQLFDFDISPDLSMRVEPVVSPKTSVSPGLYGLNCSFKF</sequence>
<proteinExistence type="predicted"/>
<dbReference type="AlphaFoldDB" id="A0A9D1XA82"/>
<dbReference type="InterPro" id="IPR043738">
    <property type="entry name" value="DUF5683"/>
</dbReference>
<evidence type="ECO:0000256" key="1">
    <source>
        <dbReference type="SAM" id="SignalP"/>
    </source>
</evidence>
<dbReference type="EMBL" id="DXEL01000083">
    <property type="protein sequence ID" value="HIX75773.1"/>
    <property type="molecule type" value="Genomic_DNA"/>
</dbReference>
<protein>
    <recommendedName>
        <fullName evidence="2">DUF5683 domain-containing protein</fullName>
    </recommendedName>
</protein>
<keyword evidence="1" id="KW-0732">Signal</keyword>
<evidence type="ECO:0000313" key="3">
    <source>
        <dbReference type="EMBL" id="HIX75773.1"/>
    </source>
</evidence>
<dbReference type="Pfam" id="PF18935">
    <property type="entry name" value="DUF5683"/>
    <property type="match status" value="1"/>
</dbReference>
<feature type="signal peptide" evidence="1">
    <location>
        <begin position="1"/>
        <end position="22"/>
    </location>
</feature>
<evidence type="ECO:0000259" key="2">
    <source>
        <dbReference type="Pfam" id="PF18935"/>
    </source>
</evidence>
<evidence type="ECO:0000313" key="4">
    <source>
        <dbReference type="Proteomes" id="UP000886740"/>
    </source>
</evidence>
<feature type="chain" id="PRO_5038680336" description="DUF5683 domain-containing protein" evidence="1">
    <location>
        <begin position="23"/>
        <end position="239"/>
    </location>
</feature>